<dbReference type="Proteomes" id="UP001172630">
    <property type="component" value="Unassembled WGS sequence"/>
</dbReference>
<accession>A0ABT7KMA7</accession>
<dbReference type="EMBL" id="JARFYN010000058">
    <property type="protein sequence ID" value="MDL2409750.1"/>
    <property type="molecule type" value="Genomic_DNA"/>
</dbReference>
<evidence type="ECO:0000313" key="2">
    <source>
        <dbReference type="Proteomes" id="UP001172630"/>
    </source>
</evidence>
<evidence type="ECO:0008006" key="3">
    <source>
        <dbReference type="Google" id="ProtNLM"/>
    </source>
</evidence>
<sequence>MLAKLVAATPEPFLQTIVDVEVPRMVFGRTCLLGDAAFVMRPHTAGAAAKAARDASVLAMALKRAGRNVDAGLGSFEEMQLEYGREMVEYGIALGNRWAA</sequence>
<proteinExistence type="predicted"/>
<dbReference type="SUPFAM" id="SSF51905">
    <property type="entry name" value="FAD/NAD(P)-binding domain"/>
    <property type="match status" value="1"/>
</dbReference>
<dbReference type="InterPro" id="IPR036188">
    <property type="entry name" value="FAD/NAD-bd_sf"/>
</dbReference>
<dbReference type="InterPro" id="IPR053212">
    <property type="entry name" value="DHP_3-monooxygenase"/>
</dbReference>
<dbReference type="PANTHER" id="PTHR47469:SF2">
    <property type="entry name" value="OS06G0597600 PROTEIN"/>
    <property type="match status" value="1"/>
</dbReference>
<reference evidence="1" key="1">
    <citation type="submission" date="2023-06" db="EMBL/GenBank/DDBJ databases">
        <title>Phylogenetic Diversity of Rhizobium strains.</title>
        <authorList>
            <person name="Moura F.T."/>
            <person name="Helene L.C.F."/>
            <person name="Hungria M."/>
        </authorList>
    </citation>
    <scope>NUCLEOTIDE SEQUENCE</scope>
    <source>
        <strain evidence="1">CCGE524</strain>
    </source>
</reference>
<organism evidence="1 2">
    <name type="scientific">Rhizobium calliandrae</name>
    <dbReference type="NCBI Taxonomy" id="1312182"/>
    <lineage>
        <taxon>Bacteria</taxon>
        <taxon>Pseudomonadati</taxon>
        <taxon>Pseudomonadota</taxon>
        <taxon>Alphaproteobacteria</taxon>
        <taxon>Hyphomicrobiales</taxon>
        <taxon>Rhizobiaceae</taxon>
        <taxon>Rhizobium/Agrobacterium group</taxon>
        <taxon>Rhizobium</taxon>
    </lineage>
</organism>
<name>A0ABT7KMA7_9HYPH</name>
<dbReference type="Gene3D" id="3.50.50.60">
    <property type="entry name" value="FAD/NAD(P)-binding domain"/>
    <property type="match status" value="1"/>
</dbReference>
<evidence type="ECO:0000313" key="1">
    <source>
        <dbReference type="EMBL" id="MDL2409750.1"/>
    </source>
</evidence>
<gene>
    <name evidence="1" type="ORF">PY650_29845</name>
</gene>
<protein>
    <recommendedName>
        <fullName evidence="3">FAD-binding domain-containing protein</fullName>
    </recommendedName>
</protein>
<comment type="caution">
    <text evidence="1">The sequence shown here is derived from an EMBL/GenBank/DDBJ whole genome shotgun (WGS) entry which is preliminary data.</text>
</comment>
<dbReference type="PANTHER" id="PTHR47469">
    <property type="entry name" value="MONOOXYGENASE-LIKE"/>
    <property type="match status" value="1"/>
</dbReference>
<keyword evidence="2" id="KW-1185">Reference proteome</keyword>